<comment type="caution">
    <text evidence="2">The sequence shown here is derived from an EMBL/GenBank/DDBJ whole genome shotgun (WGS) entry which is preliminary data.</text>
</comment>
<organism evidence="2 3">
    <name type="scientific">Cladonia borealis</name>
    <dbReference type="NCBI Taxonomy" id="184061"/>
    <lineage>
        <taxon>Eukaryota</taxon>
        <taxon>Fungi</taxon>
        <taxon>Dikarya</taxon>
        <taxon>Ascomycota</taxon>
        <taxon>Pezizomycotina</taxon>
        <taxon>Lecanoromycetes</taxon>
        <taxon>OSLEUM clade</taxon>
        <taxon>Lecanoromycetidae</taxon>
        <taxon>Lecanorales</taxon>
        <taxon>Lecanorineae</taxon>
        <taxon>Cladoniaceae</taxon>
        <taxon>Cladonia</taxon>
    </lineage>
</organism>
<dbReference type="Proteomes" id="UP001166286">
    <property type="component" value="Unassembled WGS sequence"/>
</dbReference>
<gene>
    <name evidence="2" type="ORF">JMJ35_005422</name>
</gene>
<feature type="region of interest" description="Disordered" evidence="1">
    <location>
        <begin position="417"/>
        <end position="469"/>
    </location>
</feature>
<sequence length="879" mass="99923">MAPLPPYLLNAYRFEAADDRPVVIGQQLNSWIGSSLAEGYMRYQLNRHRAAPRGKTRNRSAPSLWSCALGSFLRCLESFKDLSAEVDVLYQQVPPLLLRSILIEPRISYQILRTFSRHPAFTTTTLKGVRTVVDIDEAVIRNECYIRTLEDIDQRNKHLVYLKDLCSTVPFPTRGEDPITFVRKEPPKGGLEILNSKRERELEVRSSEASFSASFSAITKGVLLGLNWCHVIVAGGVALASLLQVSETPRGLDIYQPSISLYIHGLEPHAANCKLQEIHDTWASNLAPNAQKLVVKSVRTIDFITDCPERSIRIKLKLYPSPIDVLLESDLDASAIGFDGSRVFMLPRCARAIETGYSVFTMDLVWGCPREGRRASSIYRLFDYADRGFGVRILPSYARFLENDAYREIPVEELHLEDPESDGEMDESGEQRSQQGTEASTYGSTQGSTQGSTHGSTQGSTQGKEPGLKELKRVARLAEGYVRRFYLRNRNGEASRAPLANGRTGLRENVVRVTHIDFKDLDAPSPRGPTRPRDGRGFEVLMRYCEVWQLYAHGKVFFDMFNDVTAPLFDHPNNDDDLPEYHWHENTDIQDFVNDFEGYNAHVWENTKTAICSKLGILRRDSGFQGYSTRMVRRMVCGPHLAAVQEKQITTPVVVPWLLEDYLLNYLPQRYPVPPHFVDPDATKILIPIHDASRPVPYTTSIPPLADTPDESGNLRYWVVTNRSMWANQHKVMDEFTELMWCIHKWFTSACNLHRDVNFVQRTVVKFDERENVWALARYLRHRIILPEIPNDPLGLKRQEVLFKPWVIKGPSSQLAEEDEAGEDVGPQQAGVATVSTSTPEYPLPKQYDWNEGDEGEWTGHDVPGWIDVMYWKRVITPP</sequence>
<evidence type="ECO:0000313" key="3">
    <source>
        <dbReference type="Proteomes" id="UP001166286"/>
    </source>
</evidence>
<name>A0AA39V596_9LECA</name>
<feature type="compositionally biased region" description="Polar residues" evidence="1">
    <location>
        <begin position="431"/>
        <end position="463"/>
    </location>
</feature>
<dbReference type="AlphaFoldDB" id="A0AA39V596"/>
<reference evidence="2" key="1">
    <citation type="submission" date="2023-03" db="EMBL/GenBank/DDBJ databases">
        <title>Complete genome of Cladonia borealis.</title>
        <authorList>
            <person name="Park H."/>
        </authorList>
    </citation>
    <scope>NUCLEOTIDE SEQUENCE</scope>
    <source>
        <strain evidence="2">ANT050790</strain>
    </source>
</reference>
<protein>
    <submittedName>
        <fullName evidence="2">Uncharacterized protein</fullName>
    </submittedName>
</protein>
<dbReference type="EMBL" id="JAFEKC020000011">
    <property type="protein sequence ID" value="KAK0512294.1"/>
    <property type="molecule type" value="Genomic_DNA"/>
</dbReference>
<evidence type="ECO:0000313" key="2">
    <source>
        <dbReference type="EMBL" id="KAK0512294.1"/>
    </source>
</evidence>
<keyword evidence="3" id="KW-1185">Reference proteome</keyword>
<evidence type="ECO:0000256" key="1">
    <source>
        <dbReference type="SAM" id="MobiDB-lite"/>
    </source>
</evidence>
<proteinExistence type="predicted"/>
<feature type="compositionally biased region" description="Acidic residues" evidence="1">
    <location>
        <begin position="419"/>
        <end position="428"/>
    </location>
</feature>
<accession>A0AA39V596</accession>
<feature type="region of interest" description="Disordered" evidence="1">
    <location>
        <begin position="814"/>
        <end position="855"/>
    </location>
</feature>